<dbReference type="PANTHER" id="PTHR12358:SF111">
    <property type="entry name" value="CERAMIDE KINASE, ISOFORM A"/>
    <property type="match status" value="1"/>
</dbReference>
<dbReference type="Gene3D" id="3.40.50.10330">
    <property type="entry name" value="Probable inorganic polyphosphate/atp-NAD kinase, domain 1"/>
    <property type="match status" value="1"/>
</dbReference>
<dbReference type="InterPro" id="IPR016064">
    <property type="entry name" value="NAD/diacylglycerol_kinase_sf"/>
</dbReference>
<dbReference type="GO" id="GO:0001729">
    <property type="term" value="F:ceramide kinase activity"/>
    <property type="evidence" value="ECO:0007669"/>
    <property type="project" value="TreeGrafter"/>
</dbReference>
<dbReference type="GO" id="GO:0016020">
    <property type="term" value="C:membrane"/>
    <property type="evidence" value="ECO:0007669"/>
    <property type="project" value="GOC"/>
</dbReference>
<dbReference type="Pfam" id="PF00781">
    <property type="entry name" value="DAGK_cat"/>
    <property type="match status" value="1"/>
</dbReference>
<feature type="domain" description="DAGKc" evidence="1">
    <location>
        <begin position="181"/>
        <end position="314"/>
    </location>
</feature>
<dbReference type="PANTHER" id="PTHR12358">
    <property type="entry name" value="SPHINGOSINE KINASE"/>
    <property type="match status" value="1"/>
</dbReference>
<evidence type="ECO:0000259" key="1">
    <source>
        <dbReference type="PROSITE" id="PS50146"/>
    </source>
</evidence>
<dbReference type="Gene3D" id="2.60.200.40">
    <property type="match status" value="2"/>
</dbReference>
<dbReference type="InterPro" id="IPR050187">
    <property type="entry name" value="Lipid_Phosphate_FormReg"/>
</dbReference>
<dbReference type="GO" id="GO:0006672">
    <property type="term" value="P:ceramide metabolic process"/>
    <property type="evidence" value="ECO:0007669"/>
    <property type="project" value="TreeGrafter"/>
</dbReference>
<reference evidence="3" key="1">
    <citation type="submission" date="2022-11" db="UniProtKB">
        <authorList>
            <consortium name="WormBaseParasite"/>
        </authorList>
    </citation>
    <scope>IDENTIFICATION</scope>
</reference>
<sequence length="531" mass="60350">MINKSIKLLRNQTFYCSYSTKCKNLNSWAFCRVAFKEILTIKGQHNLLKKMSTENNVSECTPITQNNLNEQQNPSITIRDFDGKLHRIFLELNSLTIQLLNKKSQQTRFTATIPLESVLCIRSNRIRLRCGMPKKLPEIGADQPDLVNTCWNKTSFRHNVLYIYYAFRWNVFTWRLKEAALFFESVEPFFKLANITYELIKTERADHALETVRELDPVKWELLDGIVSVGGDGLFNEVLSSAIIRTQLQAGKNYNNEQIDMLTTPRVRFGIIGAGSANSIVSSVHGINDCPTAAIHIAIGSRCNIDVCAVYEDGNLLRFSADAISYGWLGDVLHDSERYRCLGPIRYQYSALRTSIRHPTYFGRVSFALSQEHVPNALDDDDTGSGPSNPLKIPVCTDECDLCSGKVPVPKVSRFKNMQIMRKVAMYGARFIRSEYPDVKVFRVCRWKFTPKSLVLNSGEGETVREDESGAWNLDGEILPQPPNKSLTFRLHPRLINYFGRDSEVDLNDPSYSRCCPCFQCESSKVSRLIG</sequence>
<dbReference type="SUPFAM" id="SSF111331">
    <property type="entry name" value="NAD kinase/diacylglycerol kinase-like"/>
    <property type="match status" value="1"/>
</dbReference>
<evidence type="ECO:0000313" key="2">
    <source>
        <dbReference type="Proteomes" id="UP000887561"/>
    </source>
</evidence>
<name>A0A915N6N7_MELJA</name>
<dbReference type="PROSITE" id="PS50146">
    <property type="entry name" value="DAGK"/>
    <property type="match status" value="1"/>
</dbReference>
<dbReference type="WBParaSite" id="scaffold8890_cov400.g13458">
    <property type="protein sequence ID" value="scaffold8890_cov400.g13458"/>
    <property type="gene ID" value="scaffold8890_cov400.g13458"/>
</dbReference>
<dbReference type="AlphaFoldDB" id="A0A915N6N7"/>
<keyword evidence="2" id="KW-1185">Reference proteome</keyword>
<accession>A0A915N6N7</accession>
<dbReference type="InterPro" id="IPR017438">
    <property type="entry name" value="ATP-NAD_kinase_N"/>
</dbReference>
<evidence type="ECO:0000313" key="3">
    <source>
        <dbReference type="WBParaSite" id="scaffold8890_cov400.g13458"/>
    </source>
</evidence>
<proteinExistence type="predicted"/>
<dbReference type="Proteomes" id="UP000887561">
    <property type="component" value="Unplaced"/>
</dbReference>
<protein>
    <submittedName>
        <fullName evidence="3">DAGKc domain-containing protein</fullName>
    </submittedName>
</protein>
<organism evidence="2 3">
    <name type="scientific">Meloidogyne javanica</name>
    <name type="common">Root-knot nematode worm</name>
    <dbReference type="NCBI Taxonomy" id="6303"/>
    <lineage>
        <taxon>Eukaryota</taxon>
        <taxon>Metazoa</taxon>
        <taxon>Ecdysozoa</taxon>
        <taxon>Nematoda</taxon>
        <taxon>Chromadorea</taxon>
        <taxon>Rhabditida</taxon>
        <taxon>Tylenchina</taxon>
        <taxon>Tylenchomorpha</taxon>
        <taxon>Tylenchoidea</taxon>
        <taxon>Meloidogynidae</taxon>
        <taxon>Meloidogyninae</taxon>
        <taxon>Meloidogyne</taxon>
        <taxon>Meloidogyne incognita group</taxon>
    </lineage>
</organism>
<dbReference type="InterPro" id="IPR001206">
    <property type="entry name" value="Diacylglycerol_kinase_cat_dom"/>
</dbReference>